<gene>
    <name evidence="4" type="primary">LOC130498830</name>
</gene>
<feature type="compositionally biased region" description="Basic and acidic residues" evidence="1">
    <location>
        <begin position="626"/>
        <end position="643"/>
    </location>
</feature>
<dbReference type="CDD" id="cd01647">
    <property type="entry name" value="RT_LTR"/>
    <property type="match status" value="1"/>
</dbReference>
<dbReference type="Pfam" id="PF03732">
    <property type="entry name" value="Retrotrans_gag"/>
    <property type="match status" value="1"/>
</dbReference>
<reference evidence="3" key="1">
    <citation type="journal article" date="2019" name="Database">
        <title>The radish genome database (RadishGD): an integrated information resource for radish genomics.</title>
        <authorList>
            <person name="Yu H.J."/>
            <person name="Baek S."/>
            <person name="Lee Y.J."/>
            <person name="Cho A."/>
            <person name="Mun J.H."/>
        </authorList>
    </citation>
    <scope>NUCLEOTIDE SEQUENCE [LARGE SCALE GENOMIC DNA]</scope>
    <source>
        <strain evidence="3">cv. WK10039</strain>
    </source>
</reference>
<dbReference type="Pfam" id="PF00665">
    <property type="entry name" value="rve"/>
    <property type="match status" value="1"/>
</dbReference>
<feature type="compositionally biased region" description="Low complexity" evidence="1">
    <location>
        <begin position="1356"/>
        <end position="1378"/>
    </location>
</feature>
<dbReference type="KEGG" id="rsz:130498830"/>
<dbReference type="RefSeq" id="XP_056848449.1">
    <property type="nucleotide sequence ID" value="XM_056992469.1"/>
</dbReference>
<dbReference type="InterPro" id="IPR012337">
    <property type="entry name" value="RNaseH-like_sf"/>
</dbReference>
<feature type="compositionally biased region" description="Basic and acidic residues" evidence="1">
    <location>
        <begin position="244"/>
        <end position="255"/>
    </location>
</feature>
<dbReference type="Gene3D" id="1.10.340.70">
    <property type="match status" value="1"/>
</dbReference>
<dbReference type="CDD" id="cd09274">
    <property type="entry name" value="RNase_HI_RT_Ty3"/>
    <property type="match status" value="1"/>
</dbReference>
<dbReference type="InterPro" id="IPR041577">
    <property type="entry name" value="RT_RNaseH_2"/>
</dbReference>
<dbReference type="InterPro" id="IPR043128">
    <property type="entry name" value="Rev_trsase/Diguanyl_cyclase"/>
</dbReference>
<feature type="region of interest" description="Disordered" evidence="1">
    <location>
        <begin position="612"/>
        <end position="651"/>
    </location>
</feature>
<feature type="compositionally biased region" description="Polar residues" evidence="1">
    <location>
        <begin position="152"/>
        <end position="170"/>
    </location>
</feature>
<reference evidence="4" key="2">
    <citation type="submission" date="2025-08" db="UniProtKB">
        <authorList>
            <consortium name="RefSeq"/>
        </authorList>
    </citation>
    <scope>IDENTIFICATION</scope>
    <source>
        <tissue evidence="4">Leaf</tissue>
    </source>
</reference>
<dbReference type="Gene3D" id="3.10.20.370">
    <property type="match status" value="1"/>
</dbReference>
<dbReference type="GO" id="GO:0003676">
    <property type="term" value="F:nucleic acid binding"/>
    <property type="evidence" value="ECO:0007669"/>
    <property type="project" value="InterPro"/>
</dbReference>
<protein>
    <submittedName>
        <fullName evidence="4">Uncharacterized protein LOC130498830</fullName>
    </submittedName>
</protein>
<feature type="compositionally biased region" description="Polar residues" evidence="1">
    <location>
        <begin position="51"/>
        <end position="75"/>
    </location>
</feature>
<dbReference type="SUPFAM" id="SSF53098">
    <property type="entry name" value="Ribonuclease H-like"/>
    <property type="match status" value="1"/>
</dbReference>
<feature type="compositionally biased region" description="Basic and acidic residues" evidence="1">
    <location>
        <begin position="575"/>
        <end position="586"/>
    </location>
</feature>
<accession>A0A9W3CA86</accession>
<feature type="compositionally biased region" description="Polar residues" evidence="1">
    <location>
        <begin position="1340"/>
        <end position="1355"/>
    </location>
</feature>
<dbReference type="InterPro" id="IPR001584">
    <property type="entry name" value="Integrase_cat-core"/>
</dbReference>
<feature type="domain" description="Integrase catalytic" evidence="2">
    <location>
        <begin position="1511"/>
        <end position="1673"/>
    </location>
</feature>
<feature type="region of interest" description="Disordered" evidence="1">
    <location>
        <begin position="120"/>
        <end position="286"/>
    </location>
</feature>
<dbReference type="PANTHER" id="PTHR48475:SF2">
    <property type="entry name" value="RIBONUCLEASE H"/>
    <property type="match status" value="1"/>
</dbReference>
<dbReference type="Pfam" id="PF17921">
    <property type="entry name" value="Integrase_H2C2"/>
    <property type="match status" value="1"/>
</dbReference>
<keyword evidence="3" id="KW-1185">Reference proteome</keyword>
<evidence type="ECO:0000313" key="4">
    <source>
        <dbReference type="RefSeq" id="XP_056848449.1"/>
    </source>
</evidence>
<feature type="compositionally biased region" description="Basic and acidic residues" evidence="1">
    <location>
        <begin position="553"/>
        <end position="563"/>
    </location>
</feature>
<feature type="compositionally biased region" description="Basic and acidic residues" evidence="1">
    <location>
        <begin position="526"/>
        <end position="535"/>
    </location>
</feature>
<dbReference type="InterPro" id="IPR005162">
    <property type="entry name" value="Retrotrans_gag_dom"/>
</dbReference>
<dbReference type="Pfam" id="PF17919">
    <property type="entry name" value="RT_RNaseH_2"/>
    <property type="match status" value="1"/>
</dbReference>
<evidence type="ECO:0000259" key="2">
    <source>
        <dbReference type="PROSITE" id="PS50994"/>
    </source>
</evidence>
<dbReference type="Proteomes" id="UP000504610">
    <property type="component" value="Chromosome 8"/>
</dbReference>
<evidence type="ECO:0000313" key="3">
    <source>
        <dbReference type="Proteomes" id="UP000504610"/>
    </source>
</evidence>
<feature type="compositionally biased region" description="Polar residues" evidence="1">
    <location>
        <begin position="1"/>
        <end position="31"/>
    </location>
</feature>
<dbReference type="Pfam" id="PF00078">
    <property type="entry name" value="RVT_1"/>
    <property type="match status" value="1"/>
</dbReference>
<dbReference type="SUPFAM" id="SSF56672">
    <property type="entry name" value="DNA/RNA polymerases"/>
    <property type="match status" value="1"/>
</dbReference>
<feature type="compositionally biased region" description="Polar residues" evidence="1">
    <location>
        <begin position="179"/>
        <end position="200"/>
    </location>
</feature>
<dbReference type="Gene3D" id="3.10.10.10">
    <property type="entry name" value="HIV Type 1 Reverse Transcriptase, subunit A, domain 1"/>
    <property type="match status" value="1"/>
</dbReference>
<organism evidence="3 4">
    <name type="scientific">Raphanus sativus</name>
    <name type="common">Radish</name>
    <name type="synonym">Raphanus raphanistrum var. sativus</name>
    <dbReference type="NCBI Taxonomy" id="3726"/>
    <lineage>
        <taxon>Eukaryota</taxon>
        <taxon>Viridiplantae</taxon>
        <taxon>Streptophyta</taxon>
        <taxon>Embryophyta</taxon>
        <taxon>Tracheophyta</taxon>
        <taxon>Spermatophyta</taxon>
        <taxon>Magnoliopsida</taxon>
        <taxon>eudicotyledons</taxon>
        <taxon>Gunneridae</taxon>
        <taxon>Pentapetalae</taxon>
        <taxon>rosids</taxon>
        <taxon>malvids</taxon>
        <taxon>Brassicales</taxon>
        <taxon>Brassicaceae</taxon>
        <taxon>Brassiceae</taxon>
        <taxon>Raphanus</taxon>
    </lineage>
</organism>
<dbReference type="GeneID" id="130498830"/>
<feature type="region of interest" description="Disordered" evidence="1">
    <location>
        <begin position="517"/>
        <end position="586"/>
    </location>
</feature>
<feature type="compositionally biased region" description="Basic and acidic residues" evidence="1">
    <location>
        <begin position="266"/>
        <end position="276"/>
    </location>
</feature>
<proteinExistence type="predicted"/>
<dbReference type="InterPro" id="IPR036397">
    <property type="entry name" value="RNaseH_sf"/>
</dbReference>
<dbReference type="Gene3D" id="3.30.420.10">
    <property type="entry name" value="Ribonuclease H-like superfamily/Ribonuclease H"/>
    <property type="match status" value="2"/>
</dbReference>
<dbReference type="InterPro" id="IPR000477">
    <property type="entry name" value="RT_dom"/>
</dbReference>
<dbReference type="GO" id="GO:0015074">
    <property type="term" value="P:DNA integration"/>
    <property type="evidence" value="ECO:0007669"/>
    <property type="project" value="InterPro"/>
</dbReference>
<name>A0A9W3CA86_RAPSA</name>
<feature type="region of interest" description="Disordered" evidence="1">
    <location>
        <begin position="1"/>
        <end position="75"/>
    </location>
</feature>
<feature type="region of interest" description="Disordered" evidence="1">
    <location>
        <begin position="1292"/>
        <end position="1384"/>
    </location>
</feature>
<evidence type="ECO:0000256" key="1">
    <source>
        <dbReference type="SAM" id="MobiDB-lite"/>
    </source>
</evidence>
<dbReference type="InterPro" id="IPR043502">
    <property type="entry name" value="DNA/RNA_pol_sf"/>
</dbReference>
<sequence length="1805" mass="202707">MNPTDQTTTPSDLNLPIQSDGSPNDGGSSLVITEPQRGDHRSVQQLPVDARTSQTTTGVINPRSSENPQQQAIPNQTEAQLSEIRQMMIQLVNKAQESERTIHQLTIRQQRFEEITRSLNATTQPPQRQAPGVIFHDRLTDPSFPRARLNFSPDSTTPEGHESAFQTPHTGTDPVFNPPNASVMGSNMATTSSTPSQVADRSTRLPPPPPDPRSGAGISLPSGGRTSASVYQTRNSIPNGDGYQRIDSDNPRNAERFSPSTAWENEPTRPRQEPTRRVPANDPNVLPFEGPEAIRRYMERTHAALQKLGAQVHKATSSAPEIDSLLEETRGTPFTDRIASYHIRDTRKIRIPEYDGTSDPKAYLRAFRLAIVKAHFTQEECEAGYCRTFAENLVGTALEWFSGLEPASIDNFDQLTNAFMKQYSTHIRKQASEADLWKVSQGMGDSLRVYIEKFRAIRTKLSNPNDLIAIEALRRGLIYKSKFWSELTLNAPPTIDDALHRATKYITLEEETAALDKLHKKPQNHPKGDSSETRGPHKRGNPRNSQTQGEHSYAIEEDKEEKPVAAANKTPWSKGFDKGKRCSYHDREGHSTEECWDLQRQLAAKFAAGEIKGVDLKKPPPYQKRGSRDTSPKRERSPEKETDSPPPAPKKRVEIILGKFPQGKSLQVEALLSKPSPQSSPDSRVDCILGGSDICQDSVNSIKNHVRKAVSNTGPKPPNPESNTKISFWESETSNLDRPHDDALIVTLNIAGYEVPKLMIDTGSSVDLIFYNTLKGMEIDDYEIIGQKTKKELIDFLKSNVKTFAWSTSDMKGIDPSVTTHKLKVDPTFKPIKQKRRKLGLEKAQAVNDEIDRLTKAGSIREVHYPDCFPLPHIDRLVEATAGHRLLSFMDAFSGYNQIMMDPEDQEKTAFITERGTYCYKVMPFGLKNAGATYQRLVNKMFAGQLGKTMEVYIDDMLVKSSAGEDHISHLRECFDILNKYDMKLNPTKCTFGVPSGEFLGFISKSTDKCLPFYKLLRNNKKFLWDEKCEEAFKQLKAYLSEPPILSKPVIGEPLYLYLAVSTAAVSGVLVREEQNEQRPVYYTSKSLIDAETRYPAMEKLALAVVTAARKLRPYFQSHSIVVMTSQPLRMILHSPSQSGRLAKWAIELSEYDIEYRPRAAAKAQVLADFIIELTSEHQFHGEYETRDERMGAYLEVVQNLTRQFDKFELTRIPRGENSSADALAALASTSDPLVKRIIPVEGIEKPSIDIATKAEKESKLTAQLEGTCPETVATQVFTTFWFPKTRICSPKKHTSGNTIQITEDIPRHSDSLEPALENTPGGTNSDPIICRVKTRSRTALKNSSGGIPRNSDSLEPNPTNTSGGTTTPGPEQEPPSSLHNKVVGREDWRIPITQYILEGKTPPNKWEARKLKALSARYCVTESVLLKRSISGPYLKCVHGSVAMRLMKEMHDGSCGNHSGGRALAIRIKRQGYFWPTIIADCEAYSSSCDKCQRHAPIIHQPAEKLSNISAPYPFMRWSMDIVGPLVPSGSGKKKLRYLLVLTDYFTKWIEAEAFQQVTRVEVEQFVWKDIVCRHGVPYEIVTDNGGQFISHDFKIFCDKWNIRLTFSSPRRPQGNGQAEAANKSVLANLKKRLGTQKEFWSEKLLEVLWACRTTPRKATEETPFSLAYGMEAVVPAETIAGSLRRKLCTSNPAANDQLLTDSLDLIEERRDRALIRIQNYQQAMARQYNSKVRLRQFAVGDLVLRKVFEGTKEPNAGKLGTNWEGPYQIIHVVRPGVYKLRKVRTGVPEIRSWNATNLKRYYH</sequence>
<dbReference type="OrthoDB" id="1104100at2759"/>
<dbReference type="PROSITE" id="PS50994">
    <property type="entry name" value="INTEGRASE"/>
    <property type="match status" value="1"/>
</dbReference>
<feature type="compositionally biased region" description="Polar residues" evidence="1">
    <location>
        <begin position="224"/>
        <end position="238"/>
    </location>
</feature>
<dbReference type="PANTHER" id="PTHR48475">
    <property type="entry name" value="RIBONUCLEASE H"/>
    <property type="match status" value="1"/>
</dbReference>
<dbReference type="Gene3D" id="3.30.70.270">
    <property type="match status" value="2"/>
</dbReference>
<dbReference type="InterPro" id="IPR041588">
    <property type="entry name" value="Integrase_H2C2"/>
</dbReference>